<gene>
    <name evidence="3" type="ORF">I8U20_02390</name>
</gene>
<dbReference type="Pfam" id="PF01381">
    <property type="entry name" value="HTH_3"/>
    <property type="match status" value="1"/>
</dbReference>
<dbReference type="Gene3D" id="1.25.40.10">
    <property type="entry name" value="Tetratricopeptide repeat domain"/>
    <property type="match status" value="3"/>
</dbReference>
<comment type="caution">
    <text evidence="3">The sequence shown here is derived from an EMBL/GenBank/DDBJ whole genome shotgun (WGS) entry which is preliminary data.</text>
</comment>
<dbReference type="CDD" id="cd00093">
    <property type="entry name" value="HTH_XRE"/>
    <property type="match status" value="1"/>
</dbReference>
<keyword evidence="4" id="KW-1185">Reference proteome</keyword>
<dbReference type="PROSITE" id="PS50005">
    <property type="entry name" value="TPR"/>
    <property type="match status" value="2"/>
</dbReference>
<feature type="repeat" description="TPR" evidence="1">
    <location>
        <begin position="283"/>
        <end position="316"/>
    </location>
</feature>
<dbReference type="Pfam" id="PF14938">
    <property type="entry name" value="SNAP"/>
    <property type="match status" value="1"/>
</dbReference>
<protein>
    <submittedName>
        <fullName evidence="3">Tetratricopeptide repeat protein</fullName>
    </submittedName>
</protein>
<organism evidence="3 4">
    <name type="scientific">Thermoactinomyces intermedius</name>
    <dbReference type="NCBI Taxonomy" id="2024"/>
    <lineage>
        <taxon>Bacteria</taxon>
        <taxon>Bacillati</taxon>
        <taxon>Bacillota</taxon>
        <taxon>Bacilli</taxon>
        <taxon>Bacillales</taxon>
        <taxon>Thermoactinomycetaceae</taxon>
        <taxon>Thermoactinomyces</taxon>
    </lineage>
</organism>
<dbReference type="GO" id="GO:0003677">
    <property type="term" value="F:DNA binding"/>
    <property type="evidence" value="ECO:0007669"/>
    <property type="project" value="InterPro"/>
</dbReference>
<feature type="domain" description="HTH cro/C1-type" evidence="2">
    <location>
        <begin position="16"/>
        <end position="69"/>
    </location>
</feature>
<dbReference type="SMART" id="SM00530">
    <property type="entry name" value="HTH_XRE"/>
    <property type="match status" value="1"/>
</dbReference>
<dbReference type="SUPFAM" id="SSF47413">
    <property type="entry name" value="lambda repressor-like DNA-binding domains"/>
    <property type="match status" value="1"/>
</dbReference>
<evidence type="ECO:0000313" key="3">
    <source>
        <dbReference type="EMBL" id="MBH8594170.1"/>
    </source>
</evidence>
<proteinExistence type="predicted"/>
<accession>A0A8I1A7G0</accession>
<dbReference type="InterPro" id="IPR001387">
    <property type="entry name" value="Cro/C1-type_HTH"/>
</dbReference>
<feature type="repeat" description="TPR" evidence="1">
    <location>
        <begin position="363"/>
        <end position="396"/>
    </location>
</feature>
<dbReference type="PANTHER" id="PTHR12558:SF13">
    <property type="entry name" value="CELL DIVISION CYCLE PROTEIN 27 HOMOLOG"/>
    <property type="match status" value="1"/>
</dbReference>
<dbReference type="AlphaFoldDB" id="A0A8I1A7G0"/>
<dbReference type="InterPro" id="IPR011990">
    <property type="entry name" value="TPR-like_helical_dom_sf"/>
</dbReference>
<dbReference type="RefSeq" id="WP_208713217.1">
    <property type="nucleotide sequence ID" value="NZ_JACEIR010000001.1"/>
</dbReference>
<sequence length="444" mass="52306">MKNVDYIHPIQIGELLRKKRKELGLRLEDLADDFISPSTISNIERGITYVNEEKVRYIAEKLNVNLDRAHDLLAKEKQEEEQMVLKLTAIESMVDLMNPDKGLERLRKLDVPANHKLAGMIHFLRGKIYLKKKNWVKAKNYFLEAIRIMEQREDRSMSNIKAASYHELSRIAYENKEWNQALSYIEEGISHFKEEGQRNHYKYLLQVSRIIYLNEANRLEEALRQIEKFWKEIGCIESIDTVLELYMVRIKVLMKLKLYDEAIRYAVQGIELARINKKVAKACELWQLMGKVYLLIKKWEEAEDCFLTVLSLQEKLKNDLLKIRGQTYLGLSYLGQNRWSEAEEVLQEAGSGCERSQQTEVSRETYMALGDCYLQQARYQEAILYYEKARELAGKEGDREGEHKIILKLAQCYERVDFTKFQEYVTELYKIEMAVEQGKELSVR</sequence>
<dbReference type="InterPro" id="IPR010982">
    <property type="entry name" value="Lambda_DNA-bd_dom_sf"/>
</dbReference>
<evidence type="ECO:0000259" key="2">
    <source>
        <dbReference type="PROSITE" id="PS50943"/>
    </source>
</evidence>
<dbReference type="PANTHER" id="PTHR12558">
    <property type="entry name" value="CELL DIVISION CYCLE 16,23,27"/>
    <property type="match status" value="1"/>
</dbReference>
<evidence type="ECO:0000256" key="1">
    <source>
        <dbReference type="PROSITE-ProRule" id="PRU00339"/>
    </source>
</evidence>
<name>A0A8I1A7G0_THEIN</name>
<dbReference type="PROSITE" id="PS50943">
    <property type="entry name" value="HTH_CROC1"/>
    <property type="match status" value="1"/>
</dbReference>
<evidence type="ECO:0000313" key="4">
    <source>
        <dbReference type="Proteomes" id="UP000633619"/>
    </source>
</evidence>
<dbReference type="InterPro" id="IPR019734">
    <property type="entry name" value="TPR_rpt"/>
</dbReference>
<reference evidence="3 4" key="1">
    <citation type="submission" date="2020-12" db="EMBL/GenBank/DDBJ databases">
        <title>WGS of Thermoactinomyces spp.</title>
        <authorList>
            <person name="Cheng K."/>
        </authorList>
    </citation>
    <scope>NUCLEOTIDE SEQUENCE [LARGE SCALE GENOMIC DNA]</scope>
    <source>
        <strain evidence="4">CICC 10671\DSM 43846</strain>
    </source>
</reference>
<dbReference type="EMBL" id="JAECVW010000001">
    <property type="protein sequence ID" value="MBH8594170.1"/>
    <property type="molecule type" value="Genomic_DNA"/>
</dbReference>
<dbReference type="SMART" id="SM00028">
    <property type="entry name" value="TPR"/>
    <property type="match status" value="6"/>
</dbReference>
<keyword evidence="1" id="KW-0802">TPR repeat</keyword>
<dbReference type="Proteomes" id="UP000633619">
    <property type="component" value="Unassembled WGS sequence"/>
</dbReference>
<dbReference type="SUPFAM" id="SSF48452">
    <property type="entry name" value="TPR-like"/>
    <property type="match status" value="2"/>
</dbReference>